<dbReference type="Proteomes" id="UP000663879">
    <property type="component" value="Unassembled WGS sequence"/>
</dbReference>
<dbReference type="SMART" id="SM00054">
    <property type="entry name" value="EFh"/>
    <property type="match status" value="3"/>
</dbReference>
<dbReference type="PROSITE" id="PS50222">
    <property type="entry name" value="EF_HAND_2"/>
    <property type="match status" value="3"/>
</dbReference>
<feature type="compositionally biased region" description="Polar residues" evidence="3">
    <location>
        <begin position="23"/>
        <end position="39"/>
    </location>
</feature>
<dbReference type="InterPro" id="IPR002048">
    <property type="entry name" value="EF_hand_dom"/>
</dbReference>
<dbReference type="PANTHER" id="PTHR23055">
    <property type="entry name" value="CALCIUM BINDING PROTEINS"/>
    <property type="match status" value="1"/>
</dbReference>
<evidence type="ECO:0000313" key="6">
    <source>
        <dbReference type="Proteomes" id="UP000663879"/>
    </source>
</evidence>
<evidence type="ECO:0000256" key="1">
    <source>
        <dbReference type="ARBA" id="ARBA00022723"/>
    </source>
</evidence>
<dbReference type="GO" id="GO:0005509">
    <property type="term" value="F:calcium ion binding"/>
    <property type="evidence" value="ECO:0007669"/>
    <property type="project" value="InterPro"/>
</dbReference>
<feature type="domain" description="EF-hand" evidence="4">
    <location>
        <begin position="189"/>
        <end position="224"/>
    </location>
</feature>
<feature type="region of interest" description="Disordered" evidence="3">
    <location>
        <begin position="23"/>
        <end position="43"/>
    </location>
</feature>
<feature type="domain" description="EF-hand" evidence="4">
    <location>
        <begin position="115"/>
        <end position="150"/>
    </location>
</feature>
<organism evidence="5 6">
    <name type="scientific">Brachionus calyciflorus</name>
    <dbReference type="NCBI Taxonomy" id="104777"/>
    <lineage>
        <taxon>Eukaryota</taxon>
        <taxon>Metazoa</taxon>
        <taxon>Spiralia</taxon>
        <taxon>Gnathifera</taxon>
        <taxon>Rotifera</taxon>
        <taxon>Eurotatoria</taxon>
        <taxon>Monogononta</taxon>
        <taxon>Pseudotrocha</taxon>
        <taxon>Ploima</taxon>
        <taxon>Brachionidae</taxon>
        <taxon>Brachionus</taxon>
    </lineage>
</organism>
<proteinExistence type="predicted"/>
<dbReference type="SUPFAM" id="SSF47473">
    <property type="entry name" value="EF-hand"/>
    <property type="match status" value="1"/>
</dbReference>
<evidence type="ECO:0000259" key="4">
    <source>
        <dbReference type="PROSITE" id="PS50222"/>
    </source>
</evidence>
<keyword evidence="1" id="KW-0479">Metal-binding</keyword>
<dbReference type="InterPro" id="IPR011992">
    <property type="entry name" value="EF-hand-dom_pair"/>
</dbReference>
<reference evidence="5" key="1">
    <citation type="submission" date="2021-02" db="EMBL/GenBank/DDBJ databases">
        <authorList>
            <person name="Nowell W R."/>
        </authorList>
    </citation>
    <scope>NUCLEOTIDE SEQUENCE</scope>
    <source>
        <strain evidence="5">Ploen Becks lab</strain>
    </source>
</reference>
<comment type="caution">
    <text evidence="5">The sequence shown here is derived from an EMBL/GenBank/DDBJ whole genome shotgun (WGS) entry which is preliminary data.</text>
</comment>
<dbReference type="CDD" id="cd00051">
    <property type="entry name" value="EFh"/>
    <property type="match status" value="1"/>
</dbReference>
<evidence type="ECO:0000256" key="3">
    <source>
        <dbReference type="SAM" id="MobiDB-lite"/>
    </source>
</evidence>
<dbReference type="Gene3D" id="1.10.238.10">
    <property type="entry name" value="EF-hand"/>
    <property type="match status" value="2"/>
</dbReference>
<evidence type="ECO:0000256" key="2">
    <source>
        <dbReference type="ARBA" id="ARBA00022737"/>
    </source>
</evidence>
<dbReference type="AlphaFoldDB" id="A0A813LX04"/>
<gene>
    <name evidence="5" type="ORF">OXX778_LOCUS581</name>
</gene>
<dbReference type="Pfam" id="PF13833">
    <property type="entry name" value="EF-hand_8"/>
    <property type="match status" value="2"/>
</dbReference>
<evidence type="ECO:0000313" key="5">
    <source>
        <dbReference type="EMBL" id="CAF0708239.1"/>
    </source>
</evidence>
<protein>
    <recommendedName>
        <fullName evidence="4">EF-hand domain-containing protein</fullName>
    </recommendedName>
</protein>
<keyword evidence="6" id="KW-1185">Reference proteome</keyword>
<sequence>MDQFFNMSAKFIQETSKLQELLKNSNPRPSGFQNNSGLGPSNYEVPPPTIPRMNDGNGRAPSGPAPFIQPEQSYGAPCAEQEAFDILRAFDRDDKGFVTEKDFVIAAFRSGYGYHGEMAAKITFRKLDTDKNGVLDLKEAVKGLALLKGLAFGDHNPIAFVRAYDQDNKGYITERDFLKVAYQNGYSIVGEIEARNAFRMLDKNGNGILDLNEAAKGFDILREMALRRSK</sequence>
<feature type="domain" description="EF-hand" evidence="4">
    <location>
        <begin position="78"/>
        <end position="113"/>
    </location>
</feature>
<dbReference type="Pfam" id="PF13202">
    <property type="entry name" value="EF-hand_5"/>
    <property type="match status" value="2"/>
</dbReference>
<keyword evidence="2" id="KW-0677">Repeat</keyword>
<name>A0A813LX04_9BILA</name>
<accession>A0A813LX04</accession>
<dbReference type="InterPro" id="IPR028846">
    <property type="entry name" value="Recoverin"/>
</dbReference>
<dbReference type="EMBL" id="CAJNOC010000030">
    <property type="protein sequence ID" value="CAF0708239.1"/>
    <property type="molecule type" value="Genomic_DNA"/>
</dbReference>